<protein>
    <recommendedName>
        <fullName evidence="5">Hydrophobin</fullName>
    </recommendedName>
</protein>
<evidence type="ECO:0000256" key="1">
    <source>
        <dbReference type="SAM" id="SignalP"/>
    </source>
</evidence>
<dbReference type="AlphaFoldDB" id="A0A180GZI1"/>
<accession>A0A180GZI1</accession>
<dbReference type="Proteomes" id="UP000005240">
    <property type="component" value="Unassembled WGS sequence"/>
</dbReference>
<feature type="signal peptide" evidence="1">
    <location>
        <begin position="1"/>
        <end position="19"/>
    </location>
</feature>
<dbReference type="OrthoDB" id="2495131at2759"/>
<reference evidence="2" key="2">
    <citation type="submission" date="2016-05" db="EMBL/GenBank/DDBJ databases">
        <title>Comparative analysis highlights variable genome content of wheat rusts and divergence of the mating loci.</title>
        <authorList>
            <person name="Cuomo C.A."/>
            <person name="Bakkeren G."/>
            <person name="Szabo L."/>
            <person name="Khalil H."/>
            <person name="Joly D."/>
            <person name="Goldberg J."/>
            <person name="Young S."/>
            <person name="Zeng Q."/>
            <person name="Fellers J."/>
        </authorList>
    </citation>
    <scope>NUCLEOTIDE SEQUENCE [LARGE SCALE GENOMIC DNA]</scope>
    <source>
        <strain evidence="2">1-1 BBBD Race 1</strain>
    </source>
</reference>
<proteinExistence type="predicted"/>
<keyword evidence="1" id="KW-0732">Signal</keyword>
<reference evidence="3 4" key="3">
    <citation type="journal article" date="2017" name="G3 (Bethesda)">
        <title>Comparative analysis highlights variable genome content of wheat rusts and divergence of the mating loci.</title>
        <authorList>
            <person name="Cuomo C.A."/>
            <person name="Bakkeren G."/>
            <person name="Khalil H.B."/>
            <person name="Panwar V."/>
            <person name="Joly D."/>
            <person name="Linning R."/>
            <person name="Sakthikumar S."/>
            <person name="Song X."/>
            <person name="Adiconis X."/>
            <person name="Fan L."/>
            <person name="Goldberg J.M."/>
            <person name="Levin J.Z."/>
            <person name="Young S."/>
            <person name="Zeng Q."/>
            <person name="Anikster Y."/>
            <person name="Bruce M."/>
            <person name="Wang M."/>
            <person name="Yin C."/>
            <person name="McCallum B."/>
            <person name="Szabo L.J."/>
            <person name="Hulbert S."/>
            <person name="Chen X."/>
            <person name="Fellers J.P."/>
        </authorList>
    </citation>
    <scope>NUCLEOTIDE SEQUENCE</scope>
    <source>
        <strain evidence="4">Isolate 1-1 / race 1 (BBBD)</strain>
        <strain evidence="3">isolate 1-1 / race 1 (BBBD)</strain>
    </source>
</reference>
<gene>
    <name evidence="2" type="ORF">PTTG_26049</name>
</gene>
<reference evidence="3" key="4">
    <citation type="submission" date="2025-05" db="UniProtKB">
        <authorList>
            <consortium name="EnsemblFungi"/>
        </authorList>
    </citation>
    <scope>IDENTIFICATION</scope>
    <source>
        <strain evidence="3">isolate 1-1 / race 1 (BBBD)</strain>
    </source>
</reference>
<organism evidence="2">
    <name type="scientific">Puccinia triticina (isolate 1-1 / race 1 (BBBD))</name>
    <name type="common">Brown leaf rust fungus</name>
    <dbReference type="NCBI Taxonomy" id="630390"/>
    <lineage>
        <taxon>Eukaryota</taxon>
        <taxon>Fungi</taxon>
        <taxon>Dikarya</taxon>
        <taxon>Basidiomycota</taxon>
        <taxon>Pucciniomycotina</taxon>
        <taxon>Pucciniomycetes</taxon>
        <taxon>Pucciniales</taxon>
        <taxon>Pucciniaceae</taxon>
        <taxon>Puccinia</taxon>
    </lineage>
</organism>
<evidence type="ECO:0000313" key="3">
    <source>
        <dbReference type="EnsemblFungi" id="PTTG_26049-t43_1-p1"/>
    </source>
</evidence>
<dbReference type="VEuPathDB" id="FungiDB:PTTG_26049"/>
<evidence type="ECO:0008006" key="5">
    <source>
        <dbReference type="Google" id="ProtNLM"/>
    </source>
</evidence>
<evidence type="ECO:0000313" key="4">
    <source>
        <dbReference type="Proteomes" id="UP000005240"/>
    </source>
</evidence>
<dbReference type="EMBL" id="ADAS02000013">
    <property type="protein sequence ID" value="OAV97423.1"/>
    <property type="molecule type" value="Genomic_DNA"/>
</dbReference>
<name>A0A180GZI1_PUCT1</name>
<sequence length="116" mass="12402">MQLLHLISVFSAIALAVISADVGNPSPNDGFKCNNETANNQPATVAYCGSPDNAKNPTSFTKFFPANEVGRSPVDHYTCVAVGLTLFKYCCAPDKLGQTSGNPPSLEKVNQYCKKM</sequence>
<feature type="chain" id="PRO_5008110475" description="Hydrophobin" evidence="1">
    <location>
        <begin position="20"/>
        <end position="116"/>
    </location>
</feature>
<dbReference type="EnsemblFungi" id="PTTG_26049-t43_1">
    <property type="protein sequence ID" value="PTTG_26049-t43_1-p1"/>
    <property type="gene ID" value="PTTG_26049"/>
</dbReference>
<keyword evidence="4" id="KW-1185">Reference proteome</keyword>
<reference evidence="2" key="1">
    <citation type="submission" date="2009-11" db="EMBL/GenBank/DDBJ databases">
        <authorList>
            <consortium name="The Broad Institute Genome Sequencing Platform"/>
            <person name="Ward D."/>
            <person name="Feldgarden M."/>
            <person name="Earl A."/>
            <person name="Young S.K."/>
            <person name="Zeng Q."/>
            <person name="Koehrsen M."/>
            <person name="Alvarado L."/>
            <person name="Berlin A."/>
            <person name="Bochicchio J."/>
            <person name="Borenstein D."/>
            <person name="Chapman S.B."/>
            <person name="Chen Z."/>
            <person name="Engels R."/>
            <person name="Freedman E."/>
            <person name="Gellesch M."/>
            <person name="Goldberg J."/>
            <person name="Griggs A."/>
            <person name="Gujja S."/>
            <person name="Heilman E."/>
            <person name="Heiman D."/>
            <person name="Hepburn T."/>
            <person name="Howarth C."/>
            <person name="Jen D."/>
            <person name="Larson L."/>
            <person name="Lewis B."/>
            <person name="Mehta T."/>
            <person name="Park D."/>
            <person name="Pearson M."/>
            <person name="Roberts A."/>
            <person name="Saif S."/>
            <person name="Shea T."/>
            <person name="Shenoy N."/>
            <person name="Sisk P."/>
            <person name="Stolte C."/>
            <person name="Sykes S."/>
            <person name="Thomson T."/>
            <person name="Walk T."/>
            <person name="White J."/>
            <person name="Yandava C."/>
            <person name="Izard J."/>
            <person name="Baranova O.V."/>
            <person name="Blanton J.M."/>
            <person name="Tanner A.C."/>
            <person name="Dewhirst F.E."/>
            <person name="Haas B."/>
            <person name="Nusbaum C."/>
            <person name="Birren B."/>
        </authorList>
    </citation>
    <scope>NUCLEOTIDE SEQUENCE [LARGE SCALE GENOMIC DNA]</scope>
    <source>
        <strain evidence="2">1-1 BBBD Race 1</strain>
    </source>
</reference>
<evidence type="ECO:0000313" key="2">
    <source>
        <dbReference type="EMBL" id="OAV97423.1"/>
    </source>
</evidence>